<dbReference type="SUPFAM" id="SSF51395">
    <property type="entry name" value="FMN-linked oxidoreductases"/>
    <property type="match status" value="1"/>
</dbReference>
<dbReference type="Pfam" id="PF01884">
    <property type="entry name" value="PcrB"/>
    <property type="match status" value="1"/>
</dbReference>
<evidence type="ECO:0000256" key="2">
    <source>
        <dbReference type="ARBA" id="ARBA00022679"/>
    </source>
</evidence>
<feature type="binding site" evidence="8">
    <location>
        <begin position="174"/>
        <end position="180"/>
    </location>
    <ligand>
        <name>sn-glycerol 1-phosphate</name>
        <dbReference type="ChEBI" id="CHEBI:57685"/>
    </ligand>
</feature>
<name>A0A7G8PSE0_9FLAO</name>
<keyword evidence="4 8" id="KW-0460">Magnesium</keyword>
<dbReference type="EC" id="2.5.1.41" evidence="8"/>
<evidence type="ECO:0000256" key="3">
    <source>
        <dbReference type="ARBA" id="ARBA00022723"/>
    </source>
</evidence>
<dbReference type="GO" id="GO:0000287">
    <property type="term" value="F:magnesium ion binding"/>
    <property type="evidence" value="ECO:0007669"/>
    <property type="project" value="UniProtKB-UniRule"/>
</dbReference>
<dbReference type="InterPro" id="IPR038597">
    <property type="entry name" value="GGGP/HepGP_synthase_sf"/>
</dbReference>
<evidence type="ECO:0000256" key="6">
    <source>
        <dbReference type="ARBA" id="ARBA00023209"/>
    </source>
</evidence>
<comment type="caution">
    <text evidence="8">Lacks conserved residue(s) required for the propagation of feature annotation.</text>
</comment>
<gene>
    <name evidence="9" type="ORF">ALE3EI_0679</name>
</gene>
<dbReference type="Proteomes" id="UP000515514">
    <property type="component" value="Chromosome"/>
</dbReference>
<dbReference type="AlphaFoldDB" id="A0A7G8PSE0"/>
<evidence type="ECO:0000256" key="8">
    <source>
        <dbReference type="HAMAP-Rule" id="MF_00112"/>
    </source>
</evidence>
<dbReference type="InterPro" id="IPR039074">
    <property type="entry name" value="GGGP/HepGP_synthase_I"/>
</dbReference>
<dbReference type="Gene3D" id="3.20.20.390">
    <property type="entry name" value="FMN-linked oxidoreductases"/>
    <property type="match status" value="1"/>
</dbReference>
<dbReference type="PANTHER" id="PTHR40029">
    <property type="match status" value="1"/>
</dbReference>
<accession>A0A7G8PSE0</accession>
<keyword evidence="10" id="KW-1185">Reference proteome</keyword>
<sequence>MKSHTVKKTILSRLNVIKNGLAILIDPDKFDIENTATFLRKLPSHTAMLFVGGSTVPYGMTKDLIDKLKLFTAKPIVLFPGDVSQIVPNADGLLFLSLVSGRNPEYLIGQQIKAVQHLKQTELEVIPTAYLLIDGGNISAVEGVTGTSPMSQNDITGIVDTATASEYLGMKLVYLEAGSGALNPVRSEIIAAVKEAISIPLLVGGGIRTEAQKQAAYDAGADLVVMGTAFEYPSALQDRKIVK</sequence>
<keyword evidence="7 8" id="KW-1208">Phospholipid metabolism</keyword>
<dbReference type="GO" id="GO:0047294">
    <property type="term" value="F:phosphoglycerol geranylgeranyltransferase activity"/>
    <property type="evidence" value="ECO:0007669"/>
    <property type="project" value="UniProtKB-UniRule"/>
</dbReference>
<dbReference type="InterPro" id="IPR008205">
    <property type="entry name" value="GGGP_HepGP_synthase"/>
</dbReference>
<evidence type="ECO:0000256" key="5">
    <source>
        <dbReference type="ARBA" id="ARBA00023098"/>
    </source>
</evidence>
<feature type="binding site" evidence="8">
    <location>
        <position position="26"/>
    </location>
    <ligand>
        <name>Mg(2+)</name>
        <dbReference type="ChEBI" id="CHEBI:18420"/>
    </ligand>
</feature>
<dbReference type="NCBIfam" id="TIGR01768">
    <property type="entry name" value="GGGP-family"/>
    <property type="match status" value="1"/>
</dbReference>
<evidence type="ECO:0000256" key="4">
    <source>
        <dbReference type="ARBA" id="ARBA00022842"/>
    </source>
</evidence>
<evidence type="ECO:0000256" key="7">
    <source>
        <dbReference type="ARBA" id="ARBA00023264"/>
    </source>
</evidence>
<dbReference type="PANTHER" id="PTHR40029:SF2">
    <property type="entry name" value="HEPTAPRENYLGLYCERYL PHOSPHATE SYNTHASE"/>
    <property type="match status" value="1"/>
</dbReference>
<dbReference type="GO" id="GO:0046474">
    <property type="term" value="P:glycerophospholipid biosynthetic process"/>
    <property type="evidence" value="ECO:0007669"/>
    <property type="project" value="UniProtKB-UniRule"/>
</dbReference>
<keyword evidence="6 8" id="KW-0594">Phospholipid biosynthesis</keyword>
<comment type="cofactor">
    <cofactor evidence="8">
        <name>Mg(2+)</name>
        <dbReference type="ChEBI" id="CHEBI:18420"/>
    </cofactor>
</comment>
<organism evidence="9 10">
    <name type="scientific">Constantimarinum furrinae</name>
    <dbReference type="NCBI Taxonomy" id="2562285"/>
    <lineage>
        <taxon>Bacteria</taxon>
        <taxon>Pseudomonadati</taxon>
        <taxon>Bacteroidota</taxon>
        <taxon>Flavobacteriia</taxon>
        <taxon>Flavobacteriales</taxon>
        <taxon>Flavobacteriaceae</taxon>
        <taxon>Altibacter/Constantimarinum group</taxon>
        <taxon>Constantimarinum</taxon>
    </lineage>
</organism>
<comment type="function">
    <text evidence="8">Prenyltransferase that catalyzes the transfer of the geranylgeranyl moiety of geranylgeranyl diphosphate (GGPP) to the C3 hydroxyl of sn-glycerol-1-phosphate (G1P).</text>
</comment>
<keyword evidence="3 8" id="KW-0479">Metal-binding</keyword>
<keyword evidence="5 8" id="KW-0443">Lipid metabolism</keyword>
<comment type="similarity">
    <text evidence="8">Belongs to the GGGP/HepGP synthase family. Group II subfamily.</text>
</comment>
<keyword evidence="1 8" id="KW-0444">Lipid biosynthesis</keyword>
<evidence type="ECO:0000313" key="10">
    <source>
        <dbReference type="Proteomes" id="UP000515514"/>
    </source>
</evidence>
<evidence type="ECO:0000313" key="9">
    <source>
        <dbReference type="EMBL" id="QNJ97256.1"/>
    </source>
</evidence>
<reference evidence="9 10" key="1">
    <citation type="submission" date="2020-04" db="EMBL/GenBank/DDBJ databases">
        <title>Genome sequence of Altibacter aquimarinus strain ALE3EI.</title>
        <authorList>
            <person name="Oh H.-M."/>
            <person name="Jang D."/>
        </authorList>
    </citation>
    <scope>NUCLEOTIDE SEQUENCE [LARGE SCALE GENOMIC DNA]</scope>
    <source>
        <strain evidence="9 10">ALE3EI</strain>
    </source>
</reference>
<keyword evidence="2 8" id="KW-0808">Transferase</keyword>
<comment type="catalytic activity">
    <reaction evidence="8">
        <text>sn-glycerol 1-phosphate + (2E,6E,10E)-geranylgeranyl diphosphate = sn-3-O-(geranylgeranyl)glycerol 1-phosphate + diphosphate</text>
        <dbReference type="Rhea" id="RHEA:23404"/>
        <dbReference type="ChEBI" id="CHEBI:33019"/>
        <dbReference type="ChEBI" id="CHEBI:57677"/>
        <dbReference type="ChEBI" id="CHEBI:57685"/>
        <dbReference type="ChEBI" id="CHEBI:58756"/>
        <dbReference type="EC" id="2.5.1.41"/>
    </reaction>
</comment>
<feature type="binding site" evidence="8">
    <location>
        <position position="54"/>
    </location>
    <ligand>
        <name>Mg(2+)</name>
        <dbReference type="ChEBI" id="CHEBI:18420"/>
    </ligand>
</feature>
<dbReference type="GO" id="GO:0120536">
    <property type="term" value="F:heptaprenylglyceryl phosphate synthase activity"/>
    <property type="evidence" value="ECO:0007669"/>
    <property type="project" value="UniProtKB-ARBA"/>
</dbReference>
<dbReference type="RefSeq" id="WP_186990865.1">
    <property type="nucleotide sequence ID" value="NZ_CP052909.1"/>
</dbReference>
<protein>
    <recommendedName>
        <fullName evidence="8">Geranylgeranylglyceryl phosphate synthase</fullName>
        <shortName evidence="8">GGGP synthase</shortName>
        <shortName evidence="8">GGGPS</shortName>
        <ecNumber evidence="8">2.5.1.41</ecNumber>
    </recommendedName>
    <alternativeName>
        <fullName evidence="8">(S)-3-O-geranylgeranylglyceryl phosphate synthase</fullName>
    </alternativeName>
    <alternativeName>
        <fullName evidence="8">Phosphoglycerol geranylgeranyltransferase</fullName>
    </alternativeName>
</protein>
<dbReference type="HAMAP" id="MF_00112">
    <property type="entry name" value="GGGP_HepGP_synthase"/>
    <property type="match status" value="1"/>
</dbReference>
<evidence type="ECO:0000256" key="1">
    <source>
        <dbReference type="ARBA" id="ARBA00022516"/>
    </source>
</evidence>
<dbReference type="KEGG" id="alti:ALE3EI_0679"/>
<dbReference type="EMBL" id="CP052909">
    <property type="protein sequence ID" value="QNJ97256.1"/>
    <property type="molecule type" value="Genomic_DNA"/>
</dbReference>
<feature type="binding site" evidence="8">
    <location>
        <begin position="205"/>
        <end position="206"/>
    </location>
    <ligand>
        <name>sn-glycerol 1-phosphate</name>
        <dbReference type="ChEBI" id="CHEBI:57685"/>
    </ligand>
</feature>
<proteinExistence type="inferred from homology"/>
<feature type="binding site" evidence="8">
    <location>
        <begin position="227"/>
        <end position="228"/>
    </location>
    <ligand>
        <name>sn-glycerol 1-phosphate</name>
        <dbReference type="ChEBI" id="CHEBI:57685"/>
    </ligand>
</feature>